<proteinExistence type="inferred from homology"/>
<dbReference type="EC" id="6.3.5.9" evidence="7"/>
<dbReference type="SUPFAM" id="SSF52540">
    <property type="entry name" value="P-loop containing nucleoside triphosphate hydrolases"/>
    <property type="match status" value="1"/>
</dbReference>
<evidence type="ECO:0000256" key="1">
    <source>
        <dbReference type="ARBA" id="ARBA00001946"/>
    </source>
</evidence>
<comment type="caution">
    <text evidence="10">The sequence shown here is derived from an EMBL/GenBank/DDBJ whole genome shotgun (WGS) entry which is preliminary data.</text>
</comment>
<keyword evidence="2 7" id="KW-0436">Ligase</keyword>
<feature type="domain" description="CobB/CobQ-like glutamine amidotransferase" evidence="9">
    <location>
        <begin position="253"/>
        <end position="429"/>
    </location>
</feature>
<dbReference type="NCBIfam" id="NF002204">
    <property type="entry name" value="PRK01077.1"/>
    <property type="match status" value="1"/>
</dbReference>
<sequence length="451" mass="46924">MVAGPARFMIAGTHSGVGKTLLSAGIMAALRERGHAVAPFKVGPDFIDPGYHSLGAGVPGRNLDAFMQGSDRIAPLLLHGAASADVAVVEGVMGLFDGRGSTDEASSAHIAELTSTPVVLVVDASSASRSVAAQVHGFHTFHPRVRLSGVVFNRVGSDRHEALLRDAVEQVGLPVLGAVRRHDALKVDSRHLGLIPAAEQSVDAVDTVKAAAAIVAREVDLDQLMRLASEAGPLDAAPWDPASAVRRPARPVRVAAASGAAFSFHYAEHSDLLRAAGAEVAPFDPLQDEALPEGAGALYIGGGFPEIYAERLAANERLGADIRRAAEAGMPVVAECGGMLYLCETLEGRPMLGLLDASASFTSRLTLGYREAALGSDGLLGRAGLKVRGHEFHRTATTPSAGPSPAWLIDGHRTEGFSTPSIHASYVHPSWVGTPELVDSFLSAAVKGVRA</sequence>
<protein>
    <recommendedName>
        <fullName evidence="7">Hydrogenobyrinate a,c-diamide synthase</fullName>
        <ecNumber evidence="7">6.3.5.9</ecNumber>
    </recommendedName>
    <alternativeName>
        <fullName evidence="7">Hydrogenobyrinic acid a,c-diamide synthase</fullName>
    </alternativeName>
</protein>
<comment type="function">
    <text evidence="7">Catalyzes the ATP-dependent amidation of the two carboxylate groups at positions a and c of hydrogenobyrinate, using either L-glutamine or ammonia as the nitrogen source.</text>
</comment>
<evidence type="ECO:0000256" key="4">
    <source>
        <dbReference type="ARBA" id="ARBA00022840"/>
    </source>
</evidence>
<keyword evidence="5 7" id="KW-0460">Magnesium</keyword>
<evidence type="ECO:0000313" key="11">
    <source>
        <dbReference type="Proteomes" id="UP001595823"/>
    </source>
</evidence>
<dbReference type="NCBIfam" id="TIGR00379">
    <property type="entry name" value="cobB"/>
    <property type="match status" value="1"/>
</dbReference>
<comment type="pathway">
    <text evidence="7">Cofactor biosynthesis; adenosylcobalamin biosynthesis; cob(II)yrinate a,c-diamide from precorrin-2 (aerobic route): step 9/10.</text>
</comment>
<comment type="domain">
    <text evidence="7">Comprises of two domains. The C-terminal domain contains the binding site for glutamine and catalyzes the hydrolysis of this substrate to glutamate and ammonia. The N-terminal domain is anticipated to bind ATP and hydrogenobyrinate and catalyzes the ultimate synthesis of the diamide product. The ammonia produced via the glutaminase domain is probably translocated to the adjacent domain via a molecular tunnel, where it reacts with an activated intermediate.</text>
</comment>
<dbReference type="InterPro" id="IPR027417">
    <property type="entry name" value="P-loop_NTPase"/>
</dbReference>
<dbReference type="InterPro" id="IPR011698">
    <property type="entry name" value="GATase_3"/>
</dbReference>
<dbReference type="CDD" id="cd03130">
    <property type="entry name" value="GATase1_CobB"/>
    <property type="match status" value="1"/>
</dbReference>
<comment type="cofactor">
    <cofactor evidence="1 7">
        <name>Mg(2+)</name>
        <dbReference type="ChEBI" id="CHEBI:18420"/>
    </cofactor>
</comment>
<keyword evidence="7" id="KW-0169">Cobalamin biosynthesis</keyword>
<accession>A0ABV8U4L4</accession>
<keyword evidence="3 7" id="KW-0547">Nucleotide-binding</keyword>
<evidence type="ECO:0000256" key="7">
    <source>
        <dbReference type="HAMAP-Rule" id="MF_00027"/>
    </source>
</evidence>
<comment type="catalytic activity">
    <reaction evidence="7">
        <text>hydrogenobyrinate + 2 L-glutamine + 2 ATP + 2 H2O = hydrogenobyrinate a,c-diamide + 2 L-glutamate + 2 ADP + 2 phosphate + 2 H(+)</text>
        <dbReference type="Rhea" id="RHEA:12544"/>
        <dbReference type="ChEBI" id="CHEBI:15377"/>
        <dbReference type="ChEBI" id="CHEBI:15378"/>
        <dbReference type="ChEBI" id="CHEBI:29985"/>
        <dbReference type="ChEBI" id="CHEBI:30616"/>
        <dbReference type="ChEBI" id="CHEBI:43474"/>
        <dbReference type="ChEBI" id="CHEBI:58359"/>
        <dbReference type="ChEBI" id="CHEBI:77873"/>
        <dbReference type="ChEBI" id="CHEBI:77874"/>
        <dbReference type="ChEBI" id="CHEBI:456216"/>
        <dbReference type="EC" id="6.3.5.9"/>
    </reaction>
</comment>
<evidence type="ECO:0000256" key="6">
    <source>
        <dbReference type="ARBA" id="ARBA00022962"/>
    </source>
</evidence>
<keyword evidence="11" id="KW-1185">Reference proteome</keyword>
<dbReference type="EMBL" id="JBHSDK010000061">
    <property type="protein sequence ID" value="MFC4338085.1"/>
    <property type="molecule type" value="Genomic_DNA"/>
</dbReference>
<dbReference type="InterPro" id="IPR029062">
    <property type="entry name" value="Class_I_gatase-like"/>
</dbReference>
<keyword evidence="6 7" id="KW-0315">Glutamine amidotransferase</keyword>
<feature type="domain" description="CobQ/CobB/MinD/ParA nucleotide binding" evidence="8">
    <location>
        <begin position="8"/>
        <end position="192"/>
    </location>
</feature>
<evidence type="ECO:0000256" key="5">
    <source>
        <dbReference type="ARBA" id="ARBA00022842"/>
    </source>
</evidence>
<dbReference type="PANTHER" id="PTHR43873:SF1">
    <property type="entry name" value="COBYRINATE A,C-DIAMIDE SYNTHASE"/>
    <property type="match status" value="1"/>
</dbReference>
<reference evidence="11" key="1">
    <citation type="journal article" date="2019" name="Int. J. Syst. Evol. Microbiol.">
        <title>The Global Catalogue of Microorganisms (GCM) 10K type strain sequencing project: providing services to taxonomists for standard genome sequencing and annotation.</title>
        <authorList>
            <consortium name="The Broad Institute Genomics Platform"/>
            <consortium name="The Broad Institute Genome Sequencing Center for Infectious Disease"/>
            <person name="Wu L."/>
            <person name="Ma J."/>
        </authorList>
    </citation>
    <scope>NUCLEOTIDE SEQUENCE [LARGE SCALE GENOMIC DNA]</scope>
    <source>
        <strain evidence="11">IBRC-M 10908</strain>
    </source>
</reference>
<dbReference type="InterPro" id="IPR004484">
    <property type="entry name" value="CbiA/CobB_synth"/>
</dbReference>
<evidence type="ECO:0000259" key="8">
    <source>
        <dbReference type="Pfam" id="PF01656"/>
    </source>
</evidence>
<dbReference type="Proteomes" id="UP001595823">
    <property type="component" value="Unassembled WGS sequence"/>
</dbReference>
<dbReference type="CDD" id="cd05388">
    <property type="entry name" value="CobB_N"/>
    <property type="match status" value="1"/>
</dbReference>
<name>A0ABV8U4L4_9ACTN</name>
<keyword evidence="4 7" id="KW-0067">ATP-binding</keyword>
<feature type="site" description="Increases nucleophilicity of active site Cys" evidence="7">
    <location>
        <position position="428"/>
    </location>
</feature>
<feature type="active site" description="Nucleophile" evidence="7">
    <location>
        <position position="336"/>
    </location>
</feature>
<dbReference type="PANTHER" id="PTHR43873">
    <property type="entry name" value="COBYRINATE A,C-DIAMIDE SYNTHASE"/>
    <property type="match status" value="1"/>
</dbReference>
<comment type="miscellaneous">
    <text evidence="7">The a and c carboxylates of hydrogenobyrinate are activated for nucleophilic attack via formation of a phosphorylated intermediate by ATP. CobB catalyzes first the amidation of the c-carboxylate, and then that of the a-carboxylate.</text>
</comment>
<organism evidence="10 11">
    <name type="scientific">Salininema proteolyticum</name>
    <dbReference type="NCBI Taxonomy" id="1607685"/>
    <lineage>
        <taxon>Bacteria</taxon>
        <taxon>Bacillati</taxon>
        <taxon>Actinomycetota</taxon>
        <taxon>Actinomycetes</taxon>
        <taxon>Glycomycetales</taxon>
        <taxon>Glycomycetaceae</taxon>
        <taxon>Salininema</taxon>
    </lineage>
</organism>
<dbReference type="Pfam" id="PF01656">
    <property type="entry name" value="CbiA"/>
    <property type="match status" value="1"/>
</dbReference>
<evidence type="ECO:0000259" key="9">
    <source>
        <dbReference type="Pfam" id="PF07685"/>
    </source>
</evidence>
<gene>
    <name evidence="7" type="primary">cobB</name>
    <name evidence="10" type="ORF">ACFPET_23100</name>
</gene>
<evidence type="ECO:0000256" key="3">
    <source>
        <dbReference type="ARBA" id="ARBA00022741"/>
    </source>
</evidence>
<dbReference type="SUPFAM" id="SSF52317">
    <property type="entry name" value="Class I glutamine amidotransferase-like"/>
    <property type="match status" value="1"/>
</dbReference>
<dbReference type="HAMAP" id="MF_00027">
    <property type="entry name" value="CobB_CbiA"/>
    <property type="match status" value="1"/>
</dbReference>
<dbReference type="Gene3D" id="3.40.50.880">
    <property type="match status" value="1"/>
</dbReference>
<comment type="similarity">
    <text evidence="7">Belongs to the CobB/CbiA family.</text>
</comment>
<dbReference type="InterPro" id="IPR002586">
    <property type="entry name" value="CobQ/CobB/MinD/ParA_Nub-bd_dom"/>
</dbReference>
<evidence type="ECO:0000313" key="10">
    <source>
        <dbReference type="EMBL" id="MFC4338085.1"/>
    </source>
</evidence>
<dbReference type="Pfam" id="PF07685">
    <property type="entry name" value="GATase_3"/>
    <property type="match status" value="1"/>
</dbReference>
<dbReference type="PROSITE" id="PS51274">
    <property type="entry name" value="GATASE_COBBQ"/>
    <property type="match status" value="1"/>
</dbReference>
<dbReference type="RefSeq" id="WP_380625763.1">
    <property type="nucleotide sequence ID" value="NZ_JBHSDK010000061.1"/>
</dbReference>
<evidence type="ECO:0000256" key="2">
    <source>
        <dbReference type="ARBA" id="ARBA00022598"/>
    </source>
</evidence>
<dbReference type="Gene3D" id="3.40.50.300">
    <property type="entry name" value="P-loop containing nucleotide triphosphate hydrolases"/>
    <property type="match status" value="2"/>
</dbReference>